<dbReference type="EMBL" id="CAXKWB010008321">
    <property type="protein sequence ID" value="CAL4090726.1"/>
    <property type="molecule type" value="Genomic_DNA"/>
</dbReference>
<evidence type="ECO:0000256" key="2">
    <source>
        <dbReference type="ARBA" id="ARBA00022737"/>
    </source>
</evidence>
<dbReference type="PROSITE" id="PS00028">
    <property type="entry name" value="ZINC_FINGER_C2H2_1"/>
    <property type="match status" value="1"/>
</dbReference>
<dbReference type="AlphaFoldDB" id="A0AAV2QKF0"/>
<keyword evidence="1" id="KW-0479">Metal-binding</keyword>
<dbReference type="Pfam" id="PF00096">
    <property type="entry name" value="zf-C2H2"/>
    <property type="match status" value="1"/>
</dbReference>
<dbReference type="SMART" id="SM00355">
    <property type="entry name" value="ZnF_C2H2"/>
    <property type="match status" value="1"/>
</dbReference>
<organism evidence="7 8">
    <name type="scientific">Meganyctiphanes norvegica</name>
    <name type="common">Northern krill</name>
    <name type="synonym">Thysanopoda norvegica</name>
    <dbReference type="NCBI Taxonomy" id="48144"/>
    <lineage>
        <taxon>Eukaryota</taxon>
        <taxon>Metazoa</taxon>
        <taxon>Ecdysozoa</taxon>
        <taxon>Arthropoda</taxon>
        <taxon>Crustacea</taxon>
        <taxon>Multicrustacea</taxon>
        <taxon>Malacostraca</taxon>
        <taxon>Eumalacostraca</taxon>
        <taxon>Eucarida</taxon>
        <taxon>Euphausiacea</taxon>
        <taxon>Euphausiidae</taxon>
        <taxon>Meganyctiphanes</taxon>
    </lineage>
</organism>
<accession>A0AAV2QKF0</accession>
<feature type="domain" description="C2H2-type" evidence="6">
    <location>
        <begin position="9"/>
        <end position="36"/>
    </location>
</feature>
<dbReference type="Gene3D" id="3.30.160.60">
    <property type="entry name" value="Classic Zinc Finger"/>
    <property type="match status" value="1"/>
</dbReference>
<evidence type="ECO:0000313" key="8">
    <source>
        <dbReference type="Proteomes" id="UP001497623"/>
    </source>
</evidence>
<feature type="non-terminal residue" evidence="7">
    <location>
        <position position="99"/>
    </location>
</feature>
<sequence>MIHTGEKPYQCNHCDKAFLTKSYLIEHQRRHTGEKPQKLMNQYIDMQVNEEIEHRKEPVMIENSGVLVKEELEFRSEELVPSQDAEISVKEEIEVKEEP</sequence>
<keyword evidence="8" id="KW-1185">Reference proteome</keyword>
<dbReference type="FunFam" id="3.30.160.60:FF:000688">
    <property type="entry name" value="zinc finger protein 197 isoform X1"/>
    <property type="match status" value="1"/>
</dbReference>
<dbReference type="Proteomes" id="UP001497623">
    <property type="component" value="Unassembled WGS sequence"/>
</dbReference>
<evidence type="ECO:0000256" key="5">
    <source>
        <dbReference type="PROSITE-ProRule" id="PRU00042"/>
    </source>
</evidence>
<comment type="caution">
    <text evidence="7">The sequence shown here is derived from an EMBL/GenBank/DDBJ whole genome shotgun (WGS) entry which is preliminary data.</text>
</comment>
<evidence type="ECO:0000259" key="6">
    <source>
        <dbReference type="PROSITE" id="PS50157"/>
    </source>
</evidence>
<dbReference type="GO" id="GO:0000978">
    <property type="term" value="F:RNA polymerase II cis-regulatory region sequence-specific DNA binding"/>
    <property type="evidence" value="ECO:0007669"/>
    <property type="project" value="TreeGrafter"/>
</dbReference>
<dbReference type="PANTHER" id="PTHR23235:SF178">
    <property type="entry name" value="C2H2-TYPE DOMAIN-CONTAINING PROTEIN-RELATED"/>
    <property type="match status" value="1"/>
</dbReference>
<evidence type="ECO:0000256" key="3">
    <source>
        <dbReference type="ARBA" id="ARBA00022771"/>
    </source>
</evidence>
<dbReference type="InterPro" id="IPR036236">
    <property type="entry name" value="Znf_C2H2_sf"/>
</dbReference>
<reference evidence="7 8" key="1">
    <citation type="submission" date="2024-05" db="EMBL/GenBank/DDBJ databases">
        <authorList>
            <person name="Wallberg A."/>
        </authorList>
    </citation>
    <scope>NUCLEOTIDE SEQUENCE [LARGE SCALE GENOMIC DNA]</scope>
</reference>
<gene>
    <name evidence="7" type="ORF">MNOR_LOCUS14094</name>
</gene>
<dbReference type="GO" id="GO:0008270">
    <property type="term" value="F:zinc ion binding"/>
    <property type="evidence" value="ECO:0007669"/>
    <property type="project" value="UniProtKB-KW"/>
</dbReference>
<evidence type="ECO:0000256" key="1">
    <source>
        <dbReference type="ARBA" id="ARBA00022723"/>
    </source>
</evidence>
<keyword evidence="2" id="KW-0677">Repeat</keyword>
<name>A0AAV2QKF0_MEGNR</name>
<dbReference type="PROSITE" id="PS50157">
    <property type="entry name" value="ZINC_FINGER_C2H2_2"/>
    <property type="match status" value="1"/>
</dbReference>
<dbReference type="GO" id="GO:0000981">
    <property type="term" value="F:DNA-binding transcription factor activity, RNA polymerase II-specific"/>
    <property type="evidence" value="ECO:0007669"/>
    <property type="project" value="TreeGrafter"/>
</dbReference>
<dbReference type="PANTHER" id="PTHR23235">
    <property type="entry name" value="KRUEPPEL-LIKE TRANSCRIPTION FACTOR"/>
    <property type="match status" value="1"/>
</dbReference>
<evidence type="ECO:0000313" key="7">
    <source>
        <dbReference type="EMBL" id="CAL4090726.1"/>
    </source>
</evidence>
<dbReference type="SUPFAM" id="SSF57667">
    <property type="entry name" value="beta-beta-alpha zinc fingers"/>
    <property type="match status" value="1"/>
</dbReference>
<protein>
    <recommendedName>
        <fullName evidence="6">C2H2-type domain-containing protein</fullName>
    </recommendedName>
</protein>
<dbReference type="InterPro" id="IPR013087">
    <property type="entry name" value="Znf_C2H2_type"/>
</dbReference>
<proteinExistence type="predicted"/>
<keyword evidence="4" id="KW-0862">Zinc</keyword>
<keyword evidence="3 5" id="KW-0863">Zinc-finger</keyword>
<evidence type="ECO:0000256" key="4">
    <source>
        <dbReference type="ARBA" id="ARBA00022833"/>
    </source>
</evidence>